<reference evidence="2" key="1">
    <citation type="submission" date="2020-05" db="EMBL/GenBank/DDBJ databases">
        <title>Phylogenomic resolution of chytrid fungi.</title>
        <authorList>
            <person name="Stajich J.E."/>
            <person name="Amses K."/>
            <person name="Simmons R."/>
            <person name="Seto K."/>
            <person name="Myers J."/>
            <person name="Bonds A."/>
            <person name="Quandt C.A."/>
            <person name="Barry K."/>
            <person name="Liu P."/>
            <person name="Grigoriev I."/>
            <person name="Longcore J.E."/>
            <person name="James T.Y."/>
        </authorList>
    </citation>
    <scope>NUCLEOTIDE SEQUENCE</scope>
    <source>
        <strain evidence="2">JEL0476</strain>
    </source>
</reference>
<sequence>MSLSITPACTNAVMQSINYWGPCGLNNGAISDPNELLNRLCTPGECNSAYIRWVNPVFENCASSAVGNLKLPTDFCMGFTGGNGSPATGGNGSPATGGNGSPATGGNGSPATS</sequence>
<dbReference type="EMBL" id="JADGJW010000313">
    <property type="protein sequence ID" value="KAJ3220138.1"/>
    <property type="molecule type" value="Genomic_DNA"/>
</dbReference>
<name>A0AAD5U3N0_9FUNG</name>
<organism evidence="2 3">
    <name type="scientific">Clydaea vesicula</name>
    <dbReference type="NCBI Taxonomy" id="447962"/>
    <lineage>
        <taxon>Eukaryota</taxon>
        <taxon>Fungi</taxon>
        <taxon>Fungi incertae sedis</taxon>
        <taxon>Chytridiomycota</taxon>
        <taxon>Chytridiomycota incertae sedis</taxon>
        <taxon>Chytridiomycetes</taxon>
        <taxon>Lobulomycetales</taxon>
        <taxon>Lobulomycetaceae</taxon>
        <taxon>Clydaea</taxon>
    </lineage>
</organism>
<evidence type="ECO:0000313" key="2">
    <source>
        <dbReference type="EMBL" id="KAJ3220138.1"/>
    </source>
</evidence>
<keyword evidence="3" id="KW-1185">Reference proteome</keyword>
<proteinExistence type="predicted"/>
<accession>A0AAD5U3N0</accession>
<feature type="region of interest" description="Disordered" evidence="1">
    <location>
        <begin position="86"/>
        <end position="113"/>
    </location>
</feature>
<comment type="caution">
    <text evidence="2">The sequence shown here is derived from an EMBL/GenBank/DDBJ whole genome shotgun (WGS) entry which is preliminary data.</text>
</comment>
<gene>
    <name evidence="2" type="ORF">HK099_004444</name>
</gene>
<protein>
    <submittedName>
        <fullName evidence="2">Uncharacterized protein</fullName>
    </submittedName>
</protein>
<feature type="non-terminal residue" evidence="2">
    <location>
        <position position="1"/>
    </location>
</feature>
<dbReference type="AlphaFoldDB" id="A0AAD5U3N0"/>
<evidence type="ECO:0000256" key="1">
    <source>
        <dbReference type="SAM" id="MobiDB-lite"/>
    </source>
</evidence>
<dbReference type="Proteomes" id="UP001211065">
    <property type="component" value="Unassembled WGS sequence"/>
</dbReference>
<evidence type="ECO:0000313" key="3">
    <source>
        <dbReference type="Proteomes" id="UP001211065"/>
    </source>
</evidence>